<feature type="region of interest" description="Disordered" evidence="1">
    <location>
        <begin position="971"/>
        <end position="1109"/>
    </location>
</feature>
<feature type="compositionally biased region" description="Polar residues" evidence="1">
    <location>
        <begin position="2359"/>
        <end position="2385"/>
    </location>
</feature>
<feature type="compositionally biased region" description="Basic and acidic residues" evidence="1">
    <location>
        <begin position="1925"/>
        <end position="1945"/>
    </location>
</feature>
<feature type="compositionally biased region" description="Basic and acidic residues" evidence="1">
    <location>
        <begin position="2335"/>
        <end position="2348"/>
    </location>
</feature>
<dbReference type="InterPro" id="IPR006594">
    <property type="entry name" value="LisH"/>
</dbReference>
<organism evidence="3">
    <name type="scientific">Thrips palmi</name>
    <name type="common">Melon thrips</name>
    <dbReference type="NCBI Taxonomy" id="161013"/>
    <lineage>
        <taxon>Eukaryota</taxon>
        <taxon>Metazoa</taxon>
        <taxon>Ecdysozoa</taxon>
        <taxon>Arthropoda</taxon>
        <taxon>Hexapoda</taxon>
        <taxon>Insecta</taxon>
        <taxon>Pterygota</taxon>
        <taxon>Neoptera</taxon>
        <taxon>Paraneoptera</taxon>
        <taxon>Thysanoptera</taxon>
        <taxon>Terebrantia</taxon>
        <taxon>Thripoidea</taxon>
        <taxon>Thripidae</taxon>
        <taxon>Thrips</taxon>
    </lineage>
</organism>
<dbReference type="Proteomes" id="UP000515158">
    <property type="component" value="Unplaced"/>
</dbReference>
<feature type="compositionally biased region" description="Basic residues" evidence="1">
    <location>
        <begin position="1009"/>
        <end position="1027"/>
    </location>
</feature>
<feature type="compositionally biased region" description="Basic and acidic residues" evidence="1">
    <location>
        <begin position="2210"/>
        <end position="2222"/>
    </location>
</feature>
<evidence type="ECO:0000256" key="1">
    <source>
        <dbReference type="SAM" id="MobiDB-lite"/>
    </source>
</evidence>
<feature type="region of interest" description="Disordered" evidence="1">
    <location>
        <begin position="453"/>
        <end position="472"/>
    </location>
</feature>
<protein>
    <submittedName>
        <fullName evidence="3">LOW QUALITY PROTEIN: serine-rich adhesin for platelets-like</fullName>
    </submittedName>
</protein>
<feature type="region of interest" description="Disordered" evidence="1">
    <location>
        <begin position="846"/>
        <end position="881"/>
    </location>
</feature>
<feature type="region of interest" description="Disordered" evidence="1">
    <location>
        <begin position="659"/>
        <end position="681"/>
    </location>
</feature>
<name>A0A6P8ZHY7_THRPL</name>
<feature type="compositionally biased region" description="Polar residues" evidence="1">
    <location>
        <begin position="1383"/>
        <end position="1400"/>
    </location>
</feature>
<feature type="compositionally biased region" description="Basic and acidic residues" evidence="1">
    <location>
        <begin position="2117"/>
        <end position="2126"/>
    </location>
</feature>
<keyword evidence="2" id="KW-1185">Reference proteome</keyword>
<feature type="compositionally biased region" description="Basic and acidic residues" evidence="1">
    <location>
        <begin position="1028"/>
        <end position="1065"/>
    </location>
</feature>
<feature type="compositionally biased region" description="Basic and acidic residues" evidence="1">
    <location>
        <begin position="1886"/>
        <end position="1897"/>
    </location>
</feature>
<feature type="compositionally biased region" description="Polar residues" evidence="1">
    <location>
        <begin position="2612"/>
        <end position="2627"/>
    </location>
</feature>
<feature type="compositionally biased region" description="Polar residues" evidence="1">
    <location>
        <begin position="859"/>
        <end position="881"/>
    </location>
</feature>
<feature type="compositionally biased region" description="Low complexity" evidence="1">
    <location>
        <begin position="2388"/>
        <end position="2398"/>
    </location>
</feature>
<feature type="region of interest" description="Disordered" evidence="1">
    <location>
        <begin position="2335"/>
        <end position="2710"/>
    </location>
</feature>
<feature type="compositionally biased region" description="Low complexity" evidence="1">
    <location>
        <begin position="1530"/>
        <end position="1546"/>
    </location>
</feature>
<feature type="region of interest" description="Disordered" evidence="1">
    <location>
        <begin position="819"/>
        <end position="838"/>
    </location>
</feature>
<feature type="region of interest" description="Disordered" evidence="1">
    <location>
        <begin position="2026"/>
        <end position="2077"/>
    </location>
</feature>
<proteinExistence type="predicted"/>
<feature type="compositionally biased region" description="Low complexity" evidence="1">
    <location>
        <begin position="1295"/>
        <end position="1308"/>
    </location>
</feature>
<accession>A0A6P8ZHY7</accession>
<feature type="compositionally biased region" description="Basic residues" evidence="1">
    <location>
        <begin position="1660"/>
        <end position="1669"/>
    </location>
</feature>
<sequence>METLLPSEVARLVLGYLEDEKCTDAAKCFLDSSLHLNEIRILAQKGKKYPTKVNGFSLAEVLEEYCLIYTIVQESLSSMTEQPNGGSLIDNLRYVVRHCQPVQVHINLHPQGQNSSTNKSEVFDSSTGSNRPRSRKTTVTQGQVAENVDQTSTSQPALNSTVKDSSTAERLVAISTSDTHLTAQPPLHEPQLVTSGNPVCTQVNQDANIDTEFSSPSLSNFPSCQNAGLSSEPVQNALPESSSTFQIVNMDTQEQNSLITTTQQSDSSLVLRSVQQVPSAAINSNNEVVMHTGAEYLRLESVKTQNNCSKPEEPNCSFVTKCYGSSIVFLDNNALSEPCTSKTLPPSNSIQENYDYAPILTPTKTPYDRRILAEAAEKFKEKLLNNDEIVSKLVENINKVFTPAKESDNSLAVPSESFAEFSKEPYLDDFLHEFLQSTDDHDLTISSEGEQVRVLNSSPGSKKKKSVAKNNNGGVSKLKQLCENAVSNISGESSTPSKQSLVKLINSANFTVPERATPMKGASEAEVMTPMTKLIKSITSPSGELYLEPSQFSNLIDVPCKDQSLPALQAPNQFSHTYPIALNNAIEVPRPHGPPLHVPVVNCSPTEVVEYTNQEGVSTISTGTIEVVRSTFVPIAPKLEPGDVLLQVPFETFQLEQPKKRQQRAKQCITRGGRQSSGQTRAAKLKAAAKEIAASKDAPAAKDADVAKDAAAMTDTAELVTIYAADGIECNTVSYSSSSDLPILMSDNSDEATGVQPLESDSSNKDLPKNAQNEPSSDGPPELTNDAPISAGIENDGPKAEDNCLPPLNASLVRNTPGFNGAARANEKRMSFSTPRRRLSHIRALDFNTPPKDSDQSIRRANTSPKNMSVNALSPNTTGKSIKSSLAGSLFKAPGDGSQRTSKVKAHLFKSPDYPFSLSSGYKIPSSAVTSTPCEASCSKDGDSLQQPSSAWDKIGGVSLILDSAVSPVKRVEPQCKKGLKSWDSDLRSLISSDPEPLPKEPSSVQPAPKRKVPPPAQRRRVRGKKNQKTEETKSKEEAPDKGDEAEKITDQSVAEKKSFEKSHEISTASDCEMAKMLENNLMDASSESTKKESPPKSSVTTALISERNTEIPCEGKVIGESAANRESSCAKPALSETATEGNSHEDSSNTLTEMDQSNSGSDCNLNSVSNIGLLDSPKETIPTKAQAHEESVNNCEDTVTNKASTPVADGIIGSAVEKFRLSKATLKESFSFETPLKDNAFANMIPQTPCFLDPSSQSNEDTPRTKIIKAIPLPMMPSAETSESNTPTLPPTPTIRTTTPSVSPTIPYYQPKESPSRRTQIFKSSPKMKSFDSLNSILVQECSRLEASGMRELPKKCVIEPSQNQDQIQVLIESEDDADITKGSSEDGTSTANKEQNNDVMEVDIKLGCARLMSYKRKPRPDQMNKLIIDALSEPSRRRNCSSDENVDCMIVSPQKDALESSTKDKPPSPQKDVLESSTKAKPPSPRKDALESSTNDKSLSPQKDALESSTNDKSQPKECTCDPEILTSPRPSVSKSSESKISPECTYNDEVATSCRHSLSNATNSVLETVNSEIQEAEEILGRKVFGTKLSITPSKSLQPLQKILSSPVVSPSDKKQPGVGLAVSNVSPLRHEASSPLRKPLSTPVKMKSVEKSKPSSSKKKTPRKRNPLESDDDDDDDDLPSSKKKTPRKRNPIESDNDDDSSDSSSSSSSGSSSASDTNSSSCSSSSDESTPVKENASPEKQPTPLKSRTRRSAEKDQPKPDLAASPSALEQEAPPLKPSGAEITEICSNVSEVVGSSGQVSQEAEAAAHVNHELKSLIETKDMGTCQRIASSRNAHSAKVSDIINEMQEKRRRTLDALKKGSSGRSKNSKDKVLNPFAMHKTQESMKPEIVSRRKQVGIADKQQTKEPNSSTEAPKNQHSKSDPEKPVNERESQEGRRSLSDGTTNPQSDEDEGYKLHLDEEDDKDEPPPETSAQPIDEVEKQIAAMHESILSPDVITHEQPTVVGSQKVVDEVRKNLSDLGEKPLDAGSVEKSLEMDSQKVVSKVRKEDQLSKVSAPGTSIHEEPSERHSQKVIDGLEKVDQLSKAPPVVMSTHEKPLVIGTKKVIDEVEKEDQLPERPKASVQGGKPVLAKASSKAADEVLRTLLEKGFGCALPPPPPGKIRKVEPNVQEANSEKKGDKIASNEKKTEVGTGQSNKVKTIAENCDKKAANSEKSNKKAVSTSEKPDVKTSRPKDINSSKRSNSRVNMYPEDAEEHHSDADDEDDACMEEINTSLGNAVELKLTYKGLGHFVPKRDLCVAKPLKIMMGEGQPISLAPTLFLPLFERIPGEHSPKSESAKKQAQEPVSRKMSRTSKSNLSRRTSGGSLVRTTWDGTCSRHQNSRSGRNRSPSPRYRRVSHHNNDRGSVRDTHRSQGYYPRRDSYNRRHEANSSHHRGSSEYESRLSEASKSRTKPVERQEAEDGEILSSDSSDFEVKTNNRRRKASSPPSMRQVKRSAREGMTTTEKGSKESEPKKTHSSPLKVKRTTRRVSQSVAKFSMDLTESSEKERKTKKKGTVEKQSQKVPTTTSEKLGRDTQDEDVDDLDLDNTIFPVLGEDADDFENSTKETQPNGSNENDQSGVVTRRRAPPRSVNAHKVSAMETCTPIQKGKRKLSTSPDVASEDSCHSVLSSTNPEGQVRSSIKAATCSTAPPAKMSKPNNKGEKVAETEIIKNLDVESFLSKLHG</sequence>
<feature type="compositionally biased region" description="Polar residues" evidence="1">
    <location>
        <begin position="110"/>
        <end position="165"/>
    </location>
</feature>
<feature type="region of interest" description="Disordered" evidence="1">
    <location>
        <begin position="1603"/>
        <end position="1787"/>
    </location>
</feature>
<dbReference type="GeneID" id="117640342"/>
<reference evidence="3" key="1">
    <citation type="submission" date="2025-08" db="UniProtKB">
        <authorList>
            <consortium name="RefSeq"/>
        </authorList>
    </citation>
    <scope>IDENTIFICATION</scope>
    <source>
        <tissue evidence="3">Total insect</tissue>
    </source>
</reference>
<dbReference type="PROSITE" id="PS50896">
    <property type="entry name" value="LISH"/>
    <property type="match status" value="1"/>
</dbReference>
<feature type="compositionally biased region" description="Basic and acidic residues" evidence="1">
    <location>
        <begin position="2067"/>
        <end position="2077"/>
    </location>
</feature>
<feature type="region of interest" description="Disordered" evidence="1">
    <location>
        <begin position="1834"/>
        <end position="2009"/>
    </location>
</feature>
<dbReference type="OrthoDB" id="6287635at2759"/>
<evidence type="ECO:0000313" key="2">
    <source>
        <dbReference type="Proteomes" id="UP000515158"/>
    </source>
</evidence>
<feature type="region of interest" description="Disordered" evidence="1">
    <location>
        <begin position="1375"/>
        <end position="1400"/>
    </location>
</feature>
<feature type="region of interest" description="Disordered" evidence="1">
    <location>
        <begin position="2155"/>
        <end position="2271"/>
    </location>
</feature>
<feature type="compositionally biased region" description="Polar residues" evidence="1">
    <location>
        <begin position="1149"/>
        <end position="1171"/>
    </location>
</feature>
<feature type="compositionally biased region" description="Basic and acidic residues" evidence="1">
    <location>
        <begin position="2406"/>
        <end position="2466"/>
    </location>
</feature>
<feature type="compositionally biased region" description="Polar residues" evidence="1">
    <location>
        <begin position="1603"/>
        <end position="1612"/>
    </location>
</feature>
<feature type="compositionally biased region" description="Basic and acidic residues" evidence="1">
    <location>
        <begin position="2179"/>
        <end position="2195"/>
    </location>
</feature>
<feature type="region of interest" description="Disordered" evidence="1">
    <location>
        <begin position="1416"/>
        <end position="1551"/>
    </location>
</feature>
<feature type="region of interest" description="Disordered" evidence="1">
    <location>
        <begin position="930"/>
        <end position="951"/>
    </location>
</feature>
<feature type="region of interest" description="Disordered" evidence="1">
    <location>
        <begin position="1122"/>
        <end position="1177"/>
    </location>
</feature>
<dbReference type="KEGG" id="tpal:117640342"/>
<dbReference type="RefSeq" id="XP_034232674.1">
    <property type="nucleotide sequence ID" value="XM_034376783.1"/>
</dbReference>
<feature type="compositionally biased region" description="Basic and acidic residues" evidence="1">
    <location>
        <begin position="2230"/>
        <end position="2244"/>
    </location>
</feature>
<dbReference type="InParanoid" id="A0A6P8ZHY7"/>
<feature type="compositionally biased region" description="Basic and acidic residues" evidence="1">
    <location>
        <begin position="971"/>
        <end position="987"/>
    </location>
</feature>
<feature type="compositionally biased region" description="Basic and acidic residues" evidence="1">
    <location>
        <begin position="1458"/>
        <end position="1468"/>
    </location>
</feature>
<gene>
    <name evidence="3" type="primary">LOC117640342</name>
</gene>
<feature type="compositionally biased region" description="Basic and acidic residues" evidence="1">
    <location>
        <begin position="2512"/>
        <end position="2521"/>
    </location>
</feature>
<feature type="compositionally biased region" description="Polar residues" evidence="1">
    <location>
        <begin position="2673"/>
        <end position="2686"/>
    </location>
</feature>
<feature type="compositionally biased region" description="Polar residues" evidence="1">
    <location>
        <begin position="1493"/>
        <end position="1515"/>
    </location>
</feature>
<feature type="compositionally biased region" description="Low complexity" evidence="1">
    <location>
        <begin position="1707"/>
        <end position="1734"/>
    </location>
</feature>
<feature type="region of interest" description="Disordered" evidence="1">
    <location>
        <begin position="745"/>
        <end position="809"/>
    </location>
</feature>
<feature type="compositionally biased region" description="Polar residues" evidence="1">
    <location>
        <begin position="1911"/>
        <end position="1922"/>
    </location>
</feature>
<feature type="compositionally biased region" description="Acidic residues" evidence="1">
    <location>
        <begin position="1673"/>
        <end position="1683"/>
    </location>
</feature>
<feature type="compositionally biased region" description="Basic and acidic residues" evidence="1">
    <location>
        <begin position="2550"/>
        <end position="2567"/>
    </location>
</feature>
<feature type="compositionally biased region" description="Acidic residues" evidence="1">
    <location>
        <begin position="2583"/>
        <end position="2592"/>
    </location>
</feature>
<feature type="region of interest" description="Disordered" evidence="1">
    <location>
        <begin position="1278"/>
        <end position="1327"/>
    </location>
</feature>
<feature type="region of interest" description="Disordered" evidence="1">
    <location>
        <begin position="107"/>
        <end position="165"/>
    </location>
</feature>
<evidence type="ECO:0000313" key="3">
    <source>
        <dbReference type="RefSeq" id="XP_034232674.1"/>
    </source>
</evidence>
<feature type="region of interest" description="Disordered" evidence="1">
    <location>
        <begin position="2117"/>
        <end position="2140"/>
    </location>
</feature>